<dbReference type="EMBL" id="HBUE01308547">
    <property type="protein sequence ID" value="CAG6582310.1"/>
    <property type="molecule type" value="Transcribed_RNA"/>
</dbReference>
<reference evidence="1" key="1">
    <citation type="submission" date="2021-05" db="EMBL/GenBank/DDBJ databases">
        <authorList>
            <person name="Alioto T."/>
            <person name="Alioto T."/>
            <person name="Gomez Garrido J."/>
        </authorList>
    </citation>
    <scope>NUCLEOTIDE SEQUENCE</scope>
</reference>
<proteinExistence type="predicted"/>
<name>A0A8D8NYR6_CULPI</name>
<dbReference type="EMBL" id="HBUE01308544">
    <property type="protein sequence ID" value="CAG6582308.1"/>
    <property type="molecule type" value="Transcribed_RNA"/>
</dbReference>
<sequence>MSMALVWVNLHQHHVPKCYLRRGFCFLSVTLAMVEELLFFFPDGLQWRFVPKFRSLRVMAARFVSSTSGRAAGLAGFLSPSEPWPVVCFSCGAAVVLRCLSVGLPREIVAFCALFCCS</sequence>
<dbReference type="EMBL" id="HBUE01308545">
    <property type="protein sequence ID" value="CAG6582309.1"/>
    <property type="molecule type" value="Transcribed_RNA"/>
</dbReference>
<evidence type="ECO:0000313" key="1">
    <source>
        <dbReference type="EMBL" id="CAG6582310.1"/>
    </source>
</evidence>
<dbReference type="EMBL" id="HBUE01202358">
    <property type="protein sequence ID" value="CAG6530482.1"/>
    <property type="molecule type" value="Transcribed_RNA"/>
</dbReference>
<dbReference type="EMBL" id="HBUE01202357">
    <property type="protein sequence ID" value="CAG6530481.1"/>
    <property type="molecule type" value="Transcribed_RNA"/>
</dbReference>
<protein>
    <submittedName>
        <fullName evidence="1">(northern house mosquito) hypothetical protein</fullName>
    </submittedName>
</protein>
<accession>A0A8D8NYR6</accession>
<dbReference type="AlphaFoldDB" id="A0A8D8NYR6"/>
<dbReference type="EMBL" id="HBUE01202361">
    <property type="protein sequence ID" value="CAG6530484.1"/>
    <property type="molecule type" value="Transcribed_RNA"/>
</dbReference>
<dbReference type="EMBL" id="HBUE01202359">
    <property type="protein sequence ID" value="CAG6530483.1"/>
    <property type="molecule type" value="Transcribed_RNA"/>
</dbReference>
<dbReference type="EMBL" id="HBUE01308543">
    <property type="protein sequence ID" value="CAG6582307.1"/>
    <property type="molecule type" value="Transcribed_RNA"/>
</dbReference>
<organism evidence="1">
    <name type="scientific">Culex pipiens</name>
    <name type="common">House mosquito</name>
    <dbReference type="NCBI Taxonomy" id="7175"/>
    <lineage>
        <taxon>Eukaryota</taxon>
        <taxon>Metazoa</taxon>
        <taxon>Ecdysozoa</taxon>
        <taxon>Arthropoda</taxon>
        <taxon>Hexapoda</taxon>
        <taxon>Insecta</taxon>
        <taxon>Pterygota</taxon>
        <taxon>Neoptera</taxon>
        <taxon>Endopterygota</taxon>
        <taxon>Diptera</taxon>
        <taxon>Nematocera</taxon>
        <taxon>Culicoidea</taxon>
        <taxon>Culicidae</taxon>
        <taxon>Culicinae</taxon>
        <taxon>Culicini</taxon>
        <taxon>Culex</taxon>
        <taxon>Culex</taxon>
    </lineage>
</organism>